<sequence>MLAGGSAADPEDAAMPGHHGYQKDTALILAPRQWHDLRFDRRDDGGTGVRALAGTDDSDGLLYDLALGVTLAGITPGTEVQLRAVEFASDGTVFRERPVGSAVHAVGRGRFTYAWKDALEAGLWVGVRVAQFGRADAHLTAAEASVLVWPR</sequence>
<proteinExistence type="predicted"/>
<reference evidence="1 2" key="1">
    <citation type="submission" date="2023-08" db="EMBL/GenBank/DDBJ databases">
        <authorList>
            <person name="Girao M."/>
            <person name="Carvalho M.F."/>
        </authorList>
    </citation>
    <scope>NUCLEOTIDE SEQUENCE [LARGE SCALE GENOMIC DNA]</scope>
    <source>
        <strain evidence="1 2">CT-R113</strain>
    </source>
</reference>
<evidence type="ECO:0000313" key="2">
    <source>
        <dbReference type="Proteomes" id="UP001356095"/>
    </source>
</evidence>
<dbReference type="EMBL" id="JAUZMY010000002">
    <property type="protein sequence ID" value="MEE2036009.1"/>
    <property type="molecule type" value="Genomic_DNA"/>
</dbReference>
<evidence type="ECO:0000313" key="1">
    <source>
        <dbReference type="EMBL" id="MEE2036009.1"/>
    </source>
</evidence>
<dbReference type="RefSeq" id="WP_330089839.1">
    <property type="nucleotide sequence ID" value="NZ_JAUZMY010000002.1"/>
</dbReference>
<keyword evidence="2" id="KW-1185">Reference proteome</keyword>
<accession>A0ABU7K1F5</accession>
<gene>
    <name evidence="1" type="ORF">Q8791_02080</name>
</gene>
<organism evidence="1 2">
    <name type="scientific">Nocardiopsis codii</name>
    <dbReference type="NCBI Taxonomy" id="3065942"/>
    <lineage>
        <taxon>Bacteria</taxon>
        <taxon>Bacillati</taxon>
        <taxon>Actinomycetota</taxon>
        <taxon>Actinomycetes</taxon>
        <taxon>Streptosporangiales</taxon>
        <taxon>Nocardiopsidaceae</taxon>
        <taxon>Nocardiopsis</taxon>
    </lineage>
</organism>
<name>A0ABU7K1F5_9ACTN</name>
<comment type="caution">
    <text evidence="1">The sequence shown here is derived from an EMBL/GenBank/DDBJ whole genome shotgun (WGS) entry which is preliminary data.</text>
</comment>
<dbReference type="Proteomes" id="UP001356095">
    <property type="component" value="Unassembled WGS sequence"/>
</dbReference>
<protein>
    <submittedName>
        <fullName evidence="1">Uncharacterized protein</fullName>
    </submittedName>
</protein>